<evidence type="ECO:0000313" key="5">
    <source>
        <dbReference type="EMBL" id="KAL1522271.1"/>
    </source>
</evidence>
<dbReference type="GO" id="GO:0030170">
    <property type="term" value="F:pyridoxal phosphate binding"/>
    <property type="evidence" value="ECO:0007669"/>
    <property type="project" value="InterPro"/>
</dbReference>
<dbReference type="Gene3D" id="3.90.1150.10">
    <property type="entry name" value="Aspartate Aminotransferase, domain 1"/>
    <property type="match status" value="1"/>
</dbReference>
<accession>A0AB34JNN5</accession>
<proteinExistence type="inferred from homology"/>
<dbReference type="Pfam" id="PF00202">
    <property type="entry name" value="Aminotran_3"/>
    <property type="match status" value="1"/>
</dbReference>
<dbReference type="Proteomes" id="UP001515480">
    <property type="component" value="Unassembled WGS sequence"/>
</dbReference>
<dbReference type="PANTHER" id="PTHR43094">
    <property type="entry name" value="AMINOTRANSFERASE"/>
    <property type="match status" value="1"/>
</dbReference>
<evidence type="ECO:0000313" key="6">
    <source>
        <dbReference type="Proteomes" id="UP001515480"/>
    </source>
</evidence>
<dbReference type="InterPro" id="IPR015424">
    <property type="entry name" value="PyrdxlP-dep_Trfase"/>
</dbReference>
<evidence type="ECO:0000256" key="2">
    <source>
        <dbReference type="ARBA" id="ARBA00022898"/>
    </source>
</evidence>
<comment type="similarity">
    <text evidence="1 3">Belongs to the class-III pyridoxal-phosphate-dependent aminotransferase family.</text>
</comment>
<evidence type="ECO:0000256" key="3">
    <source>
        <dbReference type="RuleBase" id="RU003560"/>
    </source>
</evidence>
<dbReference type="InterPro" id="IPR049704">
    <property type="entry name" value="Aminotrans_3_PPA_site"/>
</dbReference>
<dbReference type="CDD" id="cd00610">
    <property type="entry name" value="OAT_like"/>
    <property type="match status" value="1"/>
</dbReference>
<reference evidence="5 6" key="1">
    <citation type="journal article" date="2024" name="Science">
        <title>Giant polyketide synthase enzymes in the biosynthesis of giant marine polyether toxins.</title>
        <authorList>
            <person name="Fallon T.R."/>
            <person name="Shende V.V."/>
            <person name="Wierzbicki I.H."/>
            <person name="Pendleton A.L."/>
            <person name="Watervoot N.F."/>
            <person name="Auber R.P."/>
            <person name="Gonzalez D.J."/>
            <person name="Wisecaver J.H."/>
            <person name="Moore B.S."/>
        </authorList>
    </citation>
    <scope>NUCLEOTIDE SEQUENCE [LARGE SCALE GENOMIC DNA]</scope>
    <source>
        <strain evidence="5 6">12B1</strain>
    </source>
</reference>
<dbReference type="EMBL" id="JBGBPQ010000006">
    <property type="protein sequence ID" value="KAL1522271.1"/>
    <property type="molecule type" value="Genomic_DNA"/>
</dbReference>
<feature type="region of interest" description="Disordered" evidence="4">
    <location>
        <begin position="19"/>
        <end position="56"/>
    </location>
</feature>
<protein>
    <recommendedName>
        <fullName evidence="7">Aminotransferase class-III</fullName>
    </recommendedName>
</protein>
<gene>
    <name evidence="5" type="ORF">AB1Y20_017265</name>
</gene>
<comment type="caution">
    <text evidence="5">The sequence shown here is derived from an EMBL/GenBank/DDBJ whole genome shotgun (WGS) entry which is preliminary data.</text>
</comment>
<dbReference type="PROSITE" id="PS00600">
    <property type="entry name" value="AA_TRANSFER_CLASS_3"/>
    <property type="match status" value="1"/>
</dbReference>
<name>A0AB34JNN5_PRYPA</name>
<dbReference type="GO" id="GO:0005829">
    <property type="term" value="C:cytosol"/>
    <property type="evidence" value="ECO:0007669"/>
    <property type="project" value="TreeGrafter"/>
</dbReference>
<dbReference type="InterPro" id="IPR015421">
    <property type="entry name" value="PyrdxlP-dep_Trfase_major"/>
</dbReference>
<organism evidence="5 6">
    <name type="scientific">Prymnesium parvum</name>
    <name type="common">Toxic golden alga</name>
    <dbReference type="NCBI Taxonomy" id="97485"/>
    <lineage>
        <taxon>Eukaryota</taxon>
        <taxon>Haptista</taxon>
        <taxon>Haptophyta</taxon>
        <taxon>Prymnesiophyceae</taxon>
        <taxon>Prymnesiales</taxon>
        <taxon>Prymnesiaceae</taxon>
        <taxon>Prymnesium</taxon>
    </lineage>
</organism>
<evidence type="ECO:0000256" key="4">
    <source>
        <dbReference type="SAM" id="MobiDB-lite"/>
    </source>
</evidence>
<dbReference type="PANTHER" id="PTHR43094:SF1">
    <property type="entry name" value="AMINOTRANSFERASE CLASS-III"/>
    <property type="match status" value="1"/>
</dbReference>
<evidence type="ECO:0000256" key="1">
    <source>
        <dbReference type="ARBA" id="ARBA00008954"/>
    </source>
</evidence>
<sequence>MAMRSLPASAARPLPAALRRRAAASTRVLSTHPTAAPPPPPLVNAHHTPDPWVPPHFSPIDNSFQRARVSAEHWQPDAWSTADLRALQHEHVVGTWGPTSAIRNIPMLERGEGVYLYDVEGKKYIDWTSQAICTNLGYSVPAAVMESVTEQLHRLPHVYGGLGMVEIRCRLSKLMAEIMPGDINGFLFPTGGAEANEAAVRIARRYTGRHKVINLYRSYHGGTAATLSATGDFRRWFTGSEVSGFVKAFNPTPINFSWGDSPEQATEIALAALEEQIMMEGPGEVAAIMLESIVGSGGTLVAPAGYLQGVRALCDKYNIVYIADEVMVGFGRTGKLWGFQHYEGVVPDIITSAKGLSAAYLPISVVGMSKKIQTFFQDTPLGWGATYQGHPVAMACAYECIKHMIEHDLVGNAARLQPVMIEGTSQLIERHPSCKRGRAIGLFGAIDLCGPDGKFMQSLAGPAHSAAAKFKQALLDEGVFGFVRPPFLHTAPALVISEAELRDGFSRVDRALDVLDESLGF</sequence>
<keyword evidence="6" id="KW-1185">Reference proteome</keyword>
<dbReference type="SUPFAM" id="SSF53383">
    <property type="entry name" value="PLP-dependent transferases"/>
    <property type="match status" value="1"/>
</dbReference>
<dbReference type="InterPro" id="IPR015422">
    <property type="entry name" value="PyrdxlP-dep_Trfase_small"/>
</dbReference>
<dbReference type="InterPro" id="IPR005814">
    <property type="entry name" value="Aminotrans_3"/>
</dbReference>
<dbReference type="GO" id="GO:0008483">
    <property type="term" value="F:transaminase activity"/>
    <property type="evidence" value="ECO:0007669"/>
    <property type="project" value="InterPro"/>
</dbReference>
<keyword evidence="2 3" id="KW-0663">Pyridoxal phosphate</keyword>
<dbReference type="AlphaFoldDB" id="A0AB34JNN5"/>
<evidence type="ECO:0008006" key="7">
    <source>
        <dbReference type="Google" id="ProtNLM"/>
    </source>
</evidence>
<dbReference type="Gene3D" id="3.40.640.10">
    <property type="entry name" value="Type I PLP-dependent aspartate aminotransferase-like (Major domain)"/>
    <property type="match status" value="1"/>
</dbReference>